<proteinExistence type="predicted"/>
<dbReference type="Gene3D" id="2.60.40.10">
    <property type="entry name" value="Immunoglobulins"/>
    <property type="match status" value="2"/>
</dbReference>
<dbReference type="PANTHER" id="PTHR48174">
    <property type="entry name" value="DUF946 FAMILY PROTEIN"/>
    <property type="match status" value="1"/>
</dbReference>
<reference evidence="3 4" key="1">
    <citation type="journal article" date="2018" name="J. Microbiol.">
        <title>Bacillus spongiae sp. nov., isolated from sponge of Jeju Island.</title>
        <authorList>
            <person name="Lee G.E."/>
            <person name="Im W.T."/>
            <person name="Park J.S."/>
        </authorList>
    </citation>
    <scope>NUCLEOTIDE SEQUENCE [LARGE SCALE GENOMIC DNA]</scope>
    <source>
        <strain evidence="3 4">135PIL107-10</strain>
    </source>
</reference>
<dbReference type="InterPro" id="IPR009291">
    <property type="entry name" value="Vps62"/>
</dbReference>
<name>A0ABU8HBP9_9BACI</name>
<dbReference type="SUPFAM" id="SSF49785">
    <property type="entry name" value="Galactose-binding domain-like"/>
    <property type="match status" value="1"/>
</dbReference>
<evidence type="ECO:0000313" key="3">
    <source>
        <dbReference type="EMBL" id="MEI5906695.1"/>
    </source>
</evidence>
<dbReference type="Proteomes" id="UP001312865">
    <property type="component" value="Unassembled WGS sequence"/>
</dbReference>
<keyword evidence="1" id="KW-0378">Hydrolase</keyword>
<accession>A0ABU8HBP9</accession>
<gene>
    <name evidence="3" type="ORF">WAK64_06440</name>
</gene>
<dbReference type="PANTHER" id="PTHR48174:SF5">
    <property type="entry name" value="VACUOLAR PROTEIN SORTING-ASSOCIATED PROTEIN 62"/>
    <property type="match status" value="1"/>
</dbReference>
<dbReference type="RefSeq" id="WP_336586129.1">
    <property type="nucleotide sequence ID" value="NZ_JBBAXC010000004.1"/>
</dbReference>
<dbReference type="EMBL" id="JBBAXC010000004">
    <property type="protein sequence ID" value="MEI5906695.1"/>
    <property type="molecule type" value="Genomic_DNA"/>
</dbReference>
<dbReference type="SUPFAM" id="SSF49695">
    <property type="entry name" value="gamma-Crystallin-like"/>
    <property type="match status" value="1"/>
</dbReference>
<dbReference type="Pfam" id="PF06101">
    <property type="entry name" value="Vps62"/>
    <property type="match status" value="1"/>
</dbReference>
<dbReference type="Gene3D" id="2.60.120.260">
    <property type="entry name" value="Galactose-binding domain-like"/>
    <property type="match status" value="1"/>
</dbReference>
<dbReference type="InterPro" id="IPR011024">
    <property type="entry name" value="G_crystallin-like"/>
</dbReference>
<dbReference type="Gene3D" id="2.60.20.10">
    <property type="entry name" value="Crystallins"/>
    <property type="match status" value="1"/>
</dbReference>
<evidence type="ECO:0000259" key="2">
    <source>
        <dbReference type="Pfam" id="PF02018"/>
    </source>
</evidence>
<dbReference type="Pfam" id="PF02018">
    <property type="entry name" value="CBM_4_9"/>
    <property type="match status" value="1"/>
</dbReference>
<dbReference type="InterPro" id="IPR013783">
    <property type="entry name" value="Ig-like_fold"/>
</dbReference>
<evidence type="ECO:0000313" key="4">
    <source>
        <dbReference type="Proteomes" id="UP001312865"/>
    </source>
</evidence>
<dbReference type="InterPro" id="IPR008979">
    <property type="entry name" value="Galactose-bd-like_sf"/>
</dbReference>
<sequence>MQMIKEYKPRLVLSLIITIVLFSYLNPPSVSAEIIEGTERIFLKIEDERIESGDIDSAPSYTHVFEYNGKIGIDYRFFYPVNGPLGGSAGYHEGDWEGVKVIIDKEAEEIIQIKPSAHGSENGWLNPSEFSFTNGRFNVYSAKYSHANYPTIGTHTRKLGGVDFILPDDHTNKGPLWDIKNKIALLPNSDTSEHPWMDFKGYWGATGSEVTPPFDPGALIGTESPKFGLGNAWFRNEAGASNSSEITDLVVENRDLAMYYARQFAPNVYLHDEDPYGPSSVEAFLAASSLNKYYVSSLAGSLVEITEELIPKGSVNKWSLVGKEMPPVYPIELEGISNDGNIMEVDWSIIQPLGSANTLTLKREKLYPDGVWRYTNYDVTGLTHWEKESDWDTDYRVTLFVENQDKVLYETPVEYYTMPAPPAPENVTSQLVGDESSGFGIKLRWDEVPLASQSHQFGINGYVVYRDGKEIGRVTSDQTSFTDFDVVKEQTYNYELKSEGVRNKLSANATSLSAGIYFIDNTWIASSVRGDLGVFLYKDNNYLGEYIKLEPGEYPSLADIPLGDVTANNCLSSMAINYNYRVTVFEDEDFKGGSHTFNYNDESFSDENLNDKISSIIIEDTQEITMPTVSVSNSSTDAITLTIDSPVYEDLTIEDYVIERDGKRIERISLDAEGTHRIQFIDDTVEPNKQYTYRVHSMYSYDYENDGWNASVLAQSYKSPVVTAYTYQNLVDSNFMNFNNWRKNSVDVDARSIMFAPDGSFAQTLTPSTINGKVSLYDIDINQKGNKYTFGVWMKADVPHEAQIKIQNTSNTESTGAVVEVTNSWKYFTITTENAFTTDDGLTLVIWPGKHNGTTHSVHASGPNLYLKN</sequence>
<keyword evidence="4" id="KW-1185">Reference proteome</keyword>
<dbReference type="InterPro" id="IPR003305">
    <property type="entry name" value="CenC_carb-bd"/>
</dbReference>
<organism evidence="3 4">
    <name type="scientific">Bacillus spongiae</name>
    <dbReference type="NCBI Taxonomy" id="2683610"/>
    <lineage>
        <taxon>Bacteria</taxon>
        <taxon>Bacillati</taxon>
        <taxon>Bacillota</taxon>
        <taxon>Bacilli</taxon>
        <taxon>Bacillales</taxon>
        <taxon>Bacillaceae</taxon>
        <taxon>Bacillus</taxon>
    </lineage>
</organism>
<protein>
    <submittedName>
        <fullName evidence="3">Vps62-related protein</fullName>
    </submittedName>
</protein>
<comment type="caution">
    <text evidence="3">The sequence shown here is derived from an EMBL/GenBank/DDBJ whole genome shotgun (WGS) entry which is preliminary data.</text>
</comment>
<evidence type="ECO:0000256" key="1">
    <source>
        <dbReference type="ARBA" id="ARBA00022801"/>
    </source>
</evidence>
<feature type="domain" description="CBM-cenC" evidence="2">
    <location>
        <begin position="734"/>
        <end position="848"/>
    </location>
</feature>